<dbReference type="AlphaFoldDB" id="A0A2J0U7R6"/>
<dbReference type="InterPro" id="IPR014956">
    <property type="entry name" value="ParBc_2"/>
</dbReference>
<evidence type="ECO:0000313" key="2">
    <source>
        <dbReference type="Proteomes" id="UP000230167"/>
    </source>
</evidence>
<dbReference type="RefSeq" id="WP_100441861.1">
    <property type="nucleotide sequence ID" value="NZ_CBCPIZ010000045.1"/>
</dbReference>
<dbReference type="Gene3D" id="3.90.1530.10">
    <property type="entry name" value="Conserved hypothetical protein from pyrococcus furiosus pfu- 392566-001, ParB domain"/>
    <property type="match status" value="1"/>
</dbReference>
<dbReference type="Pfam" id="PF08857">
    <property type="entry name" value="ParBc_2"/>
    <property type="match status" value="1"/>
</dbReference>
<name>A0A2J0U7R6_STEMA</name>
<dbReference type="OrthoDB" id="552416at2"/>
<dbReference type="EMBL" id="NEQV01000006">
    <property type="protein sequence ID" value="PJL25373.1"/>
    <property type="molecule type" value="Genomic_DNA"/>
</dbReference>
<dbReference type="PIRSF" id="PIRSF029669">
    <property type="entry name" value="UCP029669"/>
    <property type="match status" value="1"/>
</dbReference>
<proteinExistence type="predicted"/>
<dbReference type="CDD" id="cd16390">
    <property type="entry name" value="ParB_N_Srx_like"/>
    <property type="match status" value="1"/>
</dbReference>
<comment type="caution">
    <text evidence="1">The sequence shown here is derived from an EMBL/GenBank/DDBJ whole genome shotgun (WGS) entry which is preliminary data.</text>
</comment>
<gene>
    <name evidence="1" type="ORF">B9Y64_17835</name>
</gene>
<reference evidence="1 2" key="1">
    <citation type="journal article" date="2017" name="Front. Microbiol.">
        <title>Double-Face Meets the Bacterial World: The Opportunistic Pathogen Stenotrophomonas maltophilia.</title>
        <authorList>
            <person name="Lira F."/>
            <person name="Berg G."/>
            <person name="Martinez J.L."/>
        </authorList>
    </citation>
    <scope>NUCLEOTIDE SEQUENCE [LARGE SCALE GENOMIC DNA]</scope>
    <source>
        <strain evidence="1 2">EA1</strain>
    </source>
</reference>
<dbReference type="InterPro" id="IPR036086">
    <property type="entry name" value="ParB/Sulfiredoxin_sf"/>
</dbReference>
<dbReference type="InterPro" id="IPR016932">
    <property type="entry name" value="UCP029669"/>
</dbReference>
<dbReference type="Proteomes" id="UP000230167">
    <property type="component" value="Unassembled WGS sequence"/>
</dbReference>
<accession>A0A2J0U7R6</accession>
<dbReference type="SUPFAM" id="SSF110849">
    <property type="entry name" value="ParB/Sulfiredoxin"/>
    <property type="match status" value="1"/>
</dbReference>
<organism evidence="1 2">
    <name type="scientific">Stenotrophomonas maltophilia</name>
    <name type="common">Pseudomonas maltophilia</name>
    <name type="synonym">Xanthomonas maltophilia</name>
    <dbReference type="NCBI Taxonomy" id="40324"/>
    <lineage>
        <taxon>Bacteria</taxon>
        <taxon>Pseudomonadati</taxon>
        <taxon>Pseudomonadota</taxon>
        <taxon>Gammaproteobacteria</taxon>
        <taxon>Lysobacterales</taxon>
        <taxon>Lysobacteraceae</taxon>
        <taxon>Stenotrophomonas</taxon>
        <taxon>Stenotrophomonas maltophilia group</taxon>
    </lineage>
</organism>
<dbReference type="Gene3D" id="1.10.8.10">
    <property type="entry name" value="DNA helicase RuvA subunit, C-terminal domain"/>
    <property type="match status" value="1"/>
</dbReference>
<evidence type="ECO:0000313" key="1">
    <source>
        <dbReference type="EMBL" id="PJL25373.1"/>
    </source>
</evidence>
<protein>
    <submittedName>
        <fullName evidence="1">Chromosome partitioning protein ParB</fullName>
    </submittedName>
</protein>
<sequence>MTRIPEPRLSPVAILELRPTQMSVGLLEVERKRAQWKTLPREGEERYLGRHMVPVVVGPSNRLYLIDHHHLALALHEEGIEHVLTVVQADLSHLPRKLFWTVMERYCWAHPFDAEGVRQPPSAMPKSLLELADDPHRSLAGEVRRRGGYAKSVQPFAEFLWADHFRQRMTRKLIRRDFKRAVATATEHARHADARYLPGWCGVEHD</sequence>